<dbReference type="Proteomes" id="UP000500857">
    <property type="component" value="Chromosome"/>
</dbReference>
<dbReference type="EMBL" id="CP051167">
    <property type="protein sequence ID" value="QIZ73928.1"/>
    <property type="molecule type" value="Genomic_DNA"/>
</dbReference>
<evidence type="ECO:0000259" key="2">
    <source>
        <dbReference type="Pfam" id="PF13767"/>
    </source>
</evidence>
<proteinExistence type="predicted"/>
<evidence type="ECO:0000313" key="3">
    <source>
        <dbReference type="EMBL" id="QIZ73928.1"/>
    </source>
</evidence>
<organism evidence="3 4">
    <name type="scientific">Oxynema aestuarii AP17</name>
    <dbReference type="NCBI Taxonomy" id="2064643"/>
    <lineage>
        <taxon>Bacteria</taxon>
        <taxon>Bacillati</taxon>
        <taxon>Cyanobacteriota</taxon>
        <taxon>Cyanophyceae</taxon>
        <taxon>Oscillatoriophycideae</taxon>
        <taxon>Oscillatoriales</taxon>
        <taxon>Oscillatoriaceae</taxon>
        <taxon>Oxynema</taxon>
        <taxon>Oxynema aestuarii</taxon>
    </lineage>
</organism>
<name>A0A6H1U4W4_9CYAN</name>
<reference evidence="3 4" key="1">
    <citation type="submission" date="2020-04" db="EMBL/GenBank/DDBJ databases">
        <authorList>
            <person name="Basu S."/>
            <person name="Maruthanayagam V."/>
            <person name="Chakraborty S."/>
            <person name="Pramanik A."/>
            <person name="Mukherjee J."/>
            <person name="Brink B."/>
        </authorList>
    </citation>
    <scope>NUCLEOTIDE SEQUENCE [LARGE SCALE GENOMIC DNA]</scope>
    <source>
        <strain evidence="3 4">AP17</strain>
    </source>
</reference>
<feature type="domain" description="DUF4168" evidence="2">
    <location>
        <begin position="40"/>
        <end position="114"/>
    </location>
</feature>
<feature type="region of interest" description="Disordered" evidence="1">
    <location>
        <begin position="1"/>
        <end position="36"/>
    </location>
</feature>
<gene>
    <name evidence="3" type="ORF">HCG48_24245</name>
</gene>
<accession>A0A6H1U4W4</accession>
<protein>
    <submittedName>
        <fullName evidence="3">DUF4168 domain-containing protein</fullName>
    </submittedName>
</protein>
<dbReference type="AlphaFoldDB" id="A0A6H1U4W4"/>
<dbReference type="InterPro" id="IPR025433">
    <property type="entry name" value="DUF4168"/>
</dbReference>
<feature type="compositionally biased region" description="Low complexity" evidence="1">
    <location>
        <begin position="8"/>
        <end position="26"/>
    </location>
</feature>
<dbReference type="KEGG" id="oxy:HCG48_24245"/>
<evidence type="ECO:0000256" key="1">
    <source>
        <dbReference type="SAM" id="MobiDB-lite"/>
    </source>
</evidence>
<dbReference type="Pfam" id="PF13767">
    <property type="entry name" value="DUF4168"/>
    <property type="match status" value="1"/>
</dbReference>
<evidence type="ECO:0000313" key="4">
    <source>
        <dbReference type="Proteomes" id="UP000500857"/>
    </source>
</evidence>
<keyword evidence="4" id="KW-1185">Reference proteome</keyword>
<sequence length="129" mass="13632">MGGDGAIAQESATEPSEAPPAIEEPSATPPPLDASTIPSAKVSQFVQAYVQVLDLLEQRQGEVKAAASQLEAKQLEGEIEAQALDIIEGAGLTQQEYLQLLSLANVDPEFGERIANGLEEARETETGEE</sequence>